<name>A0A434AZW5_9BACT</name>
<dbReference type="AlphaFoldDB" id="A0A434AZW5"/>
<reference evidence="1 2" key="1">
    <citation type="submission" date="2018-11" db="EMBL/GenBank/DDBJ databases">
        <title>Parancylomarina longa gen. nov., sp. nov., isolated from sediments of southern Okinawa.</title>
        <authorList>
            <person name="Fu T."/>
        </authorList>
    </citation>
    <scope>NUCLEOTIDE SEQUENCE [LARGE SCALE GENOMIC DNA]</scope>
    <source>
        <strain evidence="1 2">T3-2 S1-C</strain>
    </source>
</reference>
<organism evidence="1 2">
    <name type="scientific">Ancylomarina longa</name>
    <dbReference type="NCBI Taxonomy" id="2487017"/>
    <lineage>
        <taxon>Bacteria</taxon>
        <taxon>Pseudomonadati</taxon>
        <taxon>Bacteroidota</taxon>
        <taxon>Bacteroidia</taxon>
        <taxon>Marinilabiliales</taxon>
        <taxon>Marinifilaceae</taxon>
        <taxon>Ancylomarina</taxon>
    </lineage>
</organism>
<gene>
    <name evidence="1" type="ORF">DLK05_02070</name>
</gene>
<accession>A0A434AZW5</accession>
<dbReference type="Proteomes" id="UP000282985">
    <property type="component" value="Unassembled WGS sequence"/>
</dbReference>
<sequence length="598" mass="68352">MSKILGHSFHIPVMGTGFTVDTPVKVAHLGISSVISIVDDILVEKMREMYCKKLSLPFKPITEKTKDFRAERITSYLNLMDKMVKEKFENLKESIQDKSKELEEYFSLLPDFSEVKKEFTEKFADHPYVKEAKEWINNNLPLGSIDVNIMTKLDKENYYKGEQLPSEYNDAHAALRGFAMSNLESSMVLSAGMNPRLYGYLEQFADFYPDVSGYIKKKIVLKVSDFRSALIQGKFLAKKGIWISEFRIESGLNCGGHAFATDGFLMGPILEEFKDKRQELQQDLHQILAQALERKQKPVPNKPLEMKITAQGGVGTAEEHDFLMEHYQLDSIGWGTPFLMVPEACDVDDNTLSLLEKANEKDLSLSHASPLGVRFNNLNANTRDKDKWINLEQNQPGSACSKRYMIANKEFTKEPICTASKQYQKLKLADLKSQNLSPEEYEKEVNLLLEKTCLCKGLSASAFLVNHIDTKKDGDGVSICPGPNLAYFTKKAKLKEMIDHIYNRTNLIERTDRPNMFIKEINLYYDYLKEQVNELKNPVAKQIKSLEKFKNNLLDGVGYYKNLSQHFSGKFQNIKQQLQSDLSKLELEIQNILITSDK</sequence>
<evidence type="ECO:0000313" key="1">
    <source>
        <dbReference type="EMBL" id="RUT80161.1"/>
    </source>
</evidence>
<dbReference type="RefSeq" id="WP_127342305.1">
    <property type="nucleotide sequence ID" value="NZ_RJJX01000001.1"/>
</dbReference>
<keyword evidence="2" id="KW-1185">Reference proteome</keyword>
<comment type="caution">
    <text evidence="1">The sequence shown here is derived from an EMBL/GenBank/DDBJ whole genome shotgun (WGS) entry which is preliminary data.</text>
</comment>
<evidence type="ECO:0000313" key="2">
    <source>
        <dbReference type="Proteomes" id="UP000282985"/>
    </source>
</evidence>
<protein>
    <submittedName>
        <fullName evidence="1">Uncharacterized protein</fullName>
    </submittedName>
</protein>
<dbReference type="EMBL" id="RJJX01000001">
    <property type="protein sequence ID" value="RUT80161.1"/>
    <property type="molecule type" value="Genomic_DNA"/>
</dbReference>
<proteinExistence type="predicted"/>
<dbReference type="OrthoDB" id="9811599at2"/>